<keyword evidence="3" id="KW-1185">Reference proteome</keyword>
<keyword evidence="1" id="KW-0812">Transmembrane</keyword>
<dbReference type="InterPro" id="IPR019649">
    <property type="entry name" value="DUF2512"/>
</dbReference>
<keyword evidence="1" id="KW-1133">Transmembrane helix</keyword>
<evidence type="ECO:0000256" key="1">
    <source>
        <dbReference type="SAM" id="Phobius"/>
    </source>
</evidence>
<dbReference type="Proteomes" id="UP000366051">
    <property type="component" value="Chromosome"/>
</dbReference>
<dbReference type="KEGG" id="hcv:FTV88_2198"/>
<protein>
    <submittedName>
        <fullName evidence="2">Uncharacterized protein</fullName>
    </submittedName>
</protein>
<accession>A0A5Q2N3X4</accession>
<evidence type="ECO:0000313" key="3">
    <source>
        <dbReference type="Proteomes" id="UP000366051"/>
    </source>
</evidence>
<gene>
    <name evidence="2" type="ORF">FTV88_2198</name>
</gene>
<organism evidence="2 3">
    <name type="scientific">Heliorestis convoluta</name>
    <dbReference type="NCBI Taxonomy" id="356322"/>
    <lineage>
        <taxon>Bacteria</taxon>
        <taxon>Bacillati</taxon>
        <taxon>Bacillota</taxon>
        <taxon>Clostridia</taxon>
        <taxon>Eubacteriales</taxon>
        <taxon>Heliobacteriaceae</taxon>
        <taxon>Heliorestis</taxon>
    </lineage>
</organism>
<proteinExistence type="predicted"/>
<name>A0A5Q2N3X4_9FIRM</name>
<dbReference type="Pfam" id="PF10710">
    <property type="entry name" value="DUF2512"/>
    <property type="match status" value="1"/>
</dbReference>
<reference evidence="3" key="1">
    <citation type="submission" date="2019-11" db="EMBL/GenBank/DDBJ databases">
        <title>Genome sequence of Heliorestis convoluta strain HH, an alkaliphilic and minimalistic phototrophic bacterium from a soda lake in Egypt.</title>
        <authorList>
            <person name="Dewey E.D."/>
            <person name="Stokes L.M."/>
            <person name="Burchell B.M."/>
            <person name="Shaffer K.N."/>
            <person name="Huntington A.M."/>
            <person name="Baker J.M."/>
            <person name="Nadendla S."/>
            <person name="Giglio M.G."/>
            <person name="Touchman J.W."/>
            <person name="Blankenship R.E."/>
            <person name="Madigan M.T."/>
            <person name="Sattley W.M."/>
        </authorList>
    </citation>
    <scope>NUCLEOTIDE SEQUENCE [LARGE SCALE GENOMIC DNA]</scope>
    <source>
        <strain evidence="3">HH</strain>
    </source>
</reference>
<dbReference type="EMBL" id="CP045875">
    <property type="protein sequence ID" value="QGG48296.1"/>
    <property type="molecule type" value="Genomic_DNA"/>
</dbReference>
<keyword evidence="1" id="KW-0472">Membrane</keyword>
<sequence length="67" mass="7470">MVILPRNGNFVASVSDGIMAAFIAFLFSLFFFAFQTPIFALLTLGLLITLGDALFHLFLREKKNTMP</sequence>
<feature type="transmembrane region" description="Helical" evidence="1">
    <location>
        <begin position="12"/>
        <end position="32"/>
    </location>
</feature>
<evidence type="ECO:0000313" key="2">
    <source>
        <dbReference type="EMBL" id="QGG48296.1"/>
    </source>
</evidence>
<dbReference type="AlphaFoldDB" id="A0A5Q2N3X4"/>
<feature type="transmembrane region" description="Helical" evidence="1">
    <location>
        <begin position="38"/>
        <end position="59"/>
    </location>
</feature>